<dbReference type="Gene3D" id="1.20.1440.60">
    <property type="entry name" value="23S rRNA-intervening sequence"/>
    <property type="match status" value="1"/>
</dbReference>
<organism evidence="1 2">
    <name type="scientific">Belliella aquatica</name>
    <dbReference type="NCBI Taxonomy" id="1323734"/>
    <lineage>
        <taxon>Bacteria</taxon>
        <taxon>Pseudomonadati</taxon>
        <taxon>Bacteroidota</taxon>
        <taxon>Cytophagia</taxon>
        <taxon>Cytophagales</taxon>
        <taxon>Cyclobacteriaceae</taxon>
        <taxon>Belliella</taxon>
    </lineage>
</organism>
<evidence type="ECO:0000313" key="1">
    <source>
        <dbReference type="EMBL" id="GGC44333.1"/>
    </source>
</evidence>
<dbReference type="Pfam" id="PF05635">
    <property type="entry name" value="23S_rRNA_IVP"/>
    <property type="match status" value="1"/>
</dbReference>
<sequence length="117" mass="13410">MGFKFEKLTVWQIAIELSYQVSLLIDDFPNHEKFILASQIQRAADSVALNIAEGSTGQTNPDFKRFLNYGIRSAIEVVSCLHLGRKRKIISESNFESLYNQYEELIKKIQALKNSLK</sequence>
<dbReference type="PANTHER" id="PTHR38471:SF2">
    <property type="entry name" value="FOUR HELIX BUNDLE PROTEIN"/>
    <property type="match status" value="1"/>
</dbReference>
<comment type="caution">
    <text evidence="1">The sequence shown here is derived from an EMBL/GenBank/DDBJ whole genome shotgun (WGS) entry which is preliminary data.</text>
</comment>
<evidence type="ECO:0000313" key="2">
    <source>
        <dbReference type="Proteomes" id="UP000635885"/>
    </source>
</evidence>
<dbReference type="Proteomes" id="UP000635885">
    <property type="component" value="Unassembled WGS sequence"/>
</dbReference>
<evidence type="ECO:0008006" key="3">
    <source>
        <dbReference type="Google" id="ProtNLM"/>
    </source>
</evidence>
<dbReference type="EMBL" id="BMFD01000008">
    <property type="protein sequence ID" value="GGC44333.1"/>
    <property type="molecule type" value="Genomic_DNA"/>
</dbReference>
<dbReference type="SUPFAM" id="SSF158446">
    <property type="entry name" value="IVS-encoded protein-like"/>
    <property type="match status" value="1"/>
</dbReference>
<dbReference type="InterPro" id="IPR036583">
    <property type="entry name" value="23S_rRNA_IVS_sf"/>
</dbReference>
<name>A0ABQ1MPE8_9BACT</name>
<proteinExistence type="predicted"/>
<gene>
    <name evidence="1" type="ORF">GCM10010993_23540</name>
</gene>
<dbReference type="PANTHER" id="PTHR38471">
    <property type="entry name" value="FOUR HELIX BUNDLE PROTEIN"/>
    <property type="match status" value="1"/>
</dbReference>
<accession>A0ABQ1MPE8</accession>
<dbReference type="CDD" id="cd16377">
    <property type="entry name" value="23S_rRNA_IVP_like"/>
    <property type="match status" value="1"/>
</dbReference>
<protein>
    <recommendedName>
        <fullName evidence="3">S23 ribosomal protein</fullName>
    </recommendedName>
</protein>
<dbReference type="NCBIfam" id="TIGR02436">
    <property type="entry name" value="four helix bundle protein"/>
    <property type="match status" value="1"/>
</dbReference>
<reference evidence="2" key="1">
    <citation type="journal article" date="2019" name="Int. J. Syst. Evol. Microbiol.">
        <title>The Global Catalogue of Microorganisms (GCM) 10K type strain sequencing project: providing services to taxonomists for standard genome sequencing and annotation.</title>
        <authorList>
            <consortium name="The Broad Institute Genomics Platform"/>
            <consortium name="The Broad Institute Genome Sequencing Center for Infectious Disease"/>
            <person name="Wu L."/>
            <person name="Ma J."/>
        </authorList>
    </citation>
    <scope>NUCLEOTIDE SEQUENCE [LARGE SCALE GENOMIC DNA]</scope>
    <source>
        <strain evidence="2">CGMCC 1.12479</strain>
    </source>
</reference>
<dbReference type="InterPro" id="IPR012657">
    <property type="entry name" value="23S_rRNA-intervening_sequence"/>
</dbReference>
<keyword evidence="2" id="KW-1185">Reference proteome</keyword>